<sequence length="500" mass="53048">MQFQLAFIATLLVVLYAGNVDALPAKRGAGMVSLPLRQVQQSKRDVHPHILMQQHINRSQRRFARMTGRDGPTDADFVSNLEKRLFLLPSDPKQHGKRYNIGGTKHTTTSAPDLSAASISTKAQTKEGGSDPIVAATDNADGVSDVEIEALTNGGIAFADTPAADNSIGLDIIANDVGYFATILLGTPPREFRVIMDSGSADLWVGAENCDSDTATGCGNHVFLGGISSTTFEDSQRPFQITYGTGAVVGTIVRDNLKLAGLSLDGHIFGVAHNESKEFAGNDVAFDGILGTAQSTLSNQKTPTAVEALAQNGLIQDPITSYKISRLDDRKNDGVITFGGLDETKFDPSTLVTVDNLSRVGFWEAAMDKITVDGEDTRLTRRNAILDTGTTLILAPDADARALHQAIPGARSDGQGGFIIPCTTNATIALTFGGREFTIDPRDLVFAPLNLNDPTGDCFSGITSGSIGGANQWLVGDVFLKSAYFSHNVKTNSMSLAALA</sequence>
<evidence type="ECO:0000256" key="6">
    <source>
        <dbReference type="ARBA" id="ARBA00022801"/>
    </source>
</evidence>
<evidence type="ECO:0000256" key="9">
    <source>
        <dbReference type="ARBA" id="ARBA00023288"/>
    </source>
</evidence>
<keyword evidence="9" id="KW-0449">Lipoprotein</keyword>
<name>A0A9P5ZN10_PLEER</name>
<dbReference type="AlphaFoldDB" id="A0A9P5ZN10"/>
<dbReference type="InterPro" id="IPR001969">
    <property type="entry name" value="Aspartic_peptidase_AS"/>
</dbReference>
<keyword evidence="3" id="KW-1003">Cell membrane</keyword>
<dbReference type="PROSITE" id="PS51767">
    <property type="entry name" value="PEPTIDASE_A1"/>
    <property type="match status" value="1"/>
</dbReference>
<evidence type="ECO:0000259" key="14">
    <source>
        <dbReference type="PROSITE" id="PS51767"/>
    </source>
</evidence>
<keyword evidence="13" id="KW-0732">Signal</keyword>
<dbReference type="CDD" id="cd05471">
    <property type="entry name" value="pepsin_like"/>
    <property type="match status" value="1"/>
</dbReference>
<dbReference type="PANTHER" id="PTHR47966">
    <property type="entry name" value="BETA-SITE APP-CLEAVING ENZYME, ISOFORM A-RELATED"/>
    <property type="match status" value="1"/>
</dbReference>
<keyword evidence="5 11" id="KW-0064">Aspartyl protease</keyword>
<feature type="chain" id="PRO_5040163174" evidence="13">
    <location>
        <begin position="23"/>
        <end position="500"/>
    </location>
</feature>
<evidence type="ECO:0000256" key="2">
    <source>
        <dbReference type="ARBA" id="ARBA00007447"/>
    </source>
</evidence>
<evidence type="ECO:0000256" key="11">
    <source>
        <dbReference type="RuleBase" id="RU000454"/>
    </source>
</evidence>
<dbReference type="PRINTS" id="PR00792">
    <property type="entry name" value="PEPSIN"/>
</dbReference>
<comment type="subcellular location">
    <subcellularLocation>
        <location evidence="1">Cell membrane</location>
    </subcellularLocation>
</comment>
<keyword evidence="4 11" id="KW-0645">Protease</keyword>
<keyword evidence="6 11" id="KW-0378">Hydrolase</keyword>
<keyword evidence="8" id="KW-0325">Glycoprotein</keyword>
<comment type="caution">
    <text evidence="15">The sequence shown here is derived from an EMBL/GenBank/DDBJ whole genome shotgun (WGS) entry which is preliminary data.</text>
</comment>
<dbReference type="PROSITE" id="PS00141">
    <property type="entry name" value="ASP_PROTEASE"/>
    <property type="match status" value="1"/>
</dbReference>
<feature type="domain" description="Peptidase A1" evidence="14">
    <location>
        <begin position="179"/>
        <end position="497"/>
    </location>
</feature>
<dbReference type="Proteomes" id="UP000807025">
    <property type="component" value="Unassembled WGS sequence"/>
</dbReference>
<keyword evidence="7" id="KW-0472">Membrane</keyword>
<dbReference type="PANTHER" id="PTHR47966:SF75">
    <property type="entry name" value="ENDOPEPTIDASE (CTSD), PUTATIVE (AFU_ORTHOLOGUE AFUA_4G07040)-RELATED"/>
    <property type="match status" value="1"/>
</dbReference>
<protein>
    <submittedName>
        <fullName evidence="15">Aspartic peptidase A1</fullName>
    </submittedName>
</protein>
<dbReference type="EMBL" id="MU154633">
    <property type="protein sequence ID" value="KAF9490789.1"/>
    <property type="molecule type" value="Genomic_DNA"/>
</dbReference>
<evidence type="ECO:0000256" key="1">
    <source>
        <dbReference type="ARBA" id="ARBA00004236"/>
    </source>
</evidence>
<feature type="active site" evidence="10">
    <location>
        <position position="387"/>
    </location>
</feature>
<evidence type="ECO:0000256" key="10">
    <source>
        <dbReference type="PIRSR" id="PIRSR601461-1"/>
    </source>
</evidence>
<dbReference type="Pfam" id="PF00026">
    <property type="entry name" value="Asp"/>
    <property type="match status" value="1"/>
</dbReference>
<comment type="similarity">
    <text evidence="2 11">Belongs to the peptidase A1 family.</text>
</comment>
<reference evidence="15" key="1">
    <citation type="submission" date="2020-11" db="EMBL/GenBank/DDBJ databases">
        <authorList>
            <consortium name="DOE Joint Genome Institute"/>
            <person name="Ahrendt S."/>
            <person name="Riley R."/>
            <person name="Andreopoulos W."/>
            <person name="Labutti K."/>
            <person name="Pangilinan J."/>
            <person name="Ruiz-Duenas F.J."/>
            <person name="Barrasa J.M."/>
            <person name="Sanchez-Garcia M."/>
            <person name="Camarero S."/>
            <person name="Miyauchi S."/>
            <person name="Serrano A."/>
            <person name="Linde D."/>
            <person name="Babiker R."/>
            <person name="Drula E."/>
            <person name="Ayuso-Fernandez I."/>
            <person name="Pacheco R."/>
            <person name="Padilla G."/>
            <person name="Ferreira P."/>
            <person name="Barriuso J."/>
            <person name="Kellner H."/>
            <person name="Castanera R."/>
            <person name="Alfaro M."/>
            <person name="Ramirez L."/>
            <person name="Pisabarro A.G."/>
            <person name="Kuo A."/>
            <person name="Tritt A."/>
            <person name="Lipzen A."/>
            <person name="He G."/>
            <person name="Yan M."/>
            <person name="Ng V."/>
            <person name="Cullen D."/>
            <person name="Martin F."/>
            <person name="Rosso M.-N."/>
            <person name="Henrissat B."/>
            <person name="Hibbett D."/>
            <person name="Martinez A.T."/>
            <person name="Grigoriev I.V."/>
        </authorList>
    </citation>
    <scope>NUCLEOTIDE SEQUENCE</scope>
    <source>
        <strain evidence="15">ATCC 90797</strain>
    </source>
</reference>
<evidence type="ECO:0000313" key="15">
    <source>
        <dbReference type="EMBL" id="KAF9490789.1"/>
    </source>
</evidence>
<evidence type="ECO:0000313" key="16">
    <source>
        <dbReference type="Proteomes" id="UP000807025"/>
    </source>
</evidence>
<gene>
    <name evidence="15" type="ORF">BDN71DRAFT_1422356</name>
</gene>
<evidence type="ECO:0000256" key="5">
    <source>
        <dbReference type="ARBA" id="ARBA00022750"/>
    </source>
</evidence>
<proteinExistence type="inferred from homology"/>
<feature type="active site" evidence="10">
    <location>
        <position position="197"/>
    </location>
</feature>
<feature type="signal peptide" evidence="13">
    <location>
        <begin position="1"/>
        <end position="22"/>
    </location>
</feature>
<dbReference type="FunFam" id="2.40.70.10:FF:000060">
    <property type="entry name" value="Aspartic-type endopeptidase ctsD"/>
    <property type="match status" value="1"/>
</dbReference>
<evidence type="ECO:0000256" key="13">
    <source>
        <dbReference type="SAM" id="SignalP"/>
    </source>
</evidence>
<dbReference type="FunFam" id="2.40.70.10:FF:000008">
    <property type="entry name" value="Cathepsin D"/>
    <property type="match status" value="1"/>
</dbReference>
<keyword evidence="16" id="KW-1185">Reference proteome</keyword>
<evidence type="ECO:0000256" key="8">
    <source>
        <dbReference type="ARBA" id="ARBA00023180"/>
    </source>
</evidence>
<dbReference type="InterPro" id="IPR021109">
    <property type="entry name" value="Peptidase_aspartic_dom_sf"/>
</dbReference>
<dbReference type="InterPro" id="IPR001461">
    <property type="entry name" value="Aspartic_peptidase_A1"/>
</dbReference>
<dbReference type="GO" id="GO:0006508">
    <property type="term" value="P:proteolysis"/>
    <property type="evidence" value="ECO:0007669"/>
    <property type="project" value="UniProtKB-KW"/>
</dbReference>
<organism evidence="15 16">
    <name type="scientific">Pleurotus eryngii</name>
    <name type="common">Boletus of the steppes</name>
    <dbReference type="NCBI Taxonomy" id="5323"/>
    <lineage>
        <taxon>Eukaryota</taxon>
        <taxon>Fungi</taxon>
        <taxon>Dikarya</taxon>
        <taxon>Basidiomycota</taxon>
        <taxon>Agaricomycotina</taxon>
        <taxon>Agaricomycetes</taxon>
        <taxon>Agaricomycetidae</taxon>
        <taxon>Agaricales</taxon>
        <taxon>Pleurotineae</taxon>
        <taxon>Pleurotaceae</taxon>
        <taxon>Pleurotus</taxon>
    </lineage>
</organism>
<dbReference type="GO" id="GO:0004190">
    <property type="term" value="F:aspartic-type endopeptidase activity"/>
    <property type="evidence" value="ECO:0007669"/>
    <property type="project" value="UniProtKB-KW"/>
</dbReference>
<feature type="region of interest" description="Disordered" evidence="12">
    <location>
        <begin position="91"/>
        <end position="111"/>
    </location>
</feature>
<dbReference type="OrthoDB" id="2747330at2759"/>
<evidence type="ECO:0000256" key="12">
    <source>
        <dbReference type="SAM" id="MobiDB-lite"/>
    </source>
</evidence>
<evidence type="ECO:0000256" key="7">
    <source>
        <dbReference type="ARBA" id="ARBA00023136"/>
    </source>
</evidence>
<evidence type="ECO:0000256" key="3">
    <source>
        <dbReference type="ARBA" id="ARBA00022475"/>
    </source>
</evidence>
<dbReference type="SUPFAM" id="SSF50630">
    <property type="entry name" value="Acid proteases"/>
    <property type="match status" value="1"/>
</dbReference>
<dbReference type="InterPro" id="IPR034164">
    <property type="entry name" value="Pepsin-like_dom"/>
</dbReference>
<accession>A0A9P5ZN10</accession>
<dbReference type="GO" id="GO:0005886">
    <property type="term" value="C:plasma membrane"/>
    <property type="evidence" value="ECO:0007669"/>
    <property type="project" value="UniProtKB-SubCell"/>
</dbReference>
<dbReference type="InterPro" id="IPR033121">
    <property type="entry name" value="PEPTIDASE_A1"/>
</dbReference>
<evidence type="ECO:0000256" key="4">
    <source>
        <dbReference type="ARBA" id="ARBA00022670"/>
    </source>
</evidence>
<dbReference type="Gene3D" id="2.40.70.10">
    <property type="entry name" value="Acid Proteases"/>
    <property type="match status" value="2"/>
</dbReference>